<dbReference type="AlphaFoldDB" id="A0A813R7Y2"/>
<dbReference type="InterPro" id="IPR000477">
    <property type="entry name" value="RT_dom"/>
</dbReference>
<dbReference type="InterPro" id="IPR043128">
    <property type="entry name" value="Rev_trsase/Diguanyl_cyclase"/>
</dbReference>
<dbReference type="PANTHER" id="PTHR37984">
    <property type="entry name" value="PROTEIN CBG26694"/>
    <property type="match status" value="1"/>
</dbReference>
<proteinExistence type="predicted"/>
<dbReference type="GO" id="GO:0004519">
    <property type="term" value="F:endonuclease activity"/>
    <property type="evidence" value="ECO:0007669"/>
    <property type="project" value="UniProtKB-KW"/>
</dbReference>
<keyword evidence="10" id="KW-1185">Reference proteome</keyword>
<feature type="domain" description="Reverse transcriptase" evidence="7">
    <location>
        <begin position="61"/>
        <end position="192"/>
    </location>
</feature>
<dbReference type="Pfam" id="PF17917">
    <property type="entry name" value="RT_RNaseH"/>
    <property type="match status" value="1"/>
</dbReference>
<dbReference type="SUPFAM" id="SSF56672">
    <property type="entry name" value="DNA/RNA polymerases"/>
    <property type="match status" value="1"/>
</dbReference>
<evidence type="ECO:0000313" key="10">
    <source>
        <dbReference type="Proteomes" id="UP000663879"/>
    </source>
</evidence>
<evidence type="ECO:0000256" key="3">
    <source>
        <dbReference type="ARBA" id="ARBA00022722"/>
    </source>
</evidence>
<evidence type="ECO:0000256" key="2">
    <source>
        <dbReference type="ARBA" id="ARBA00022695"/>
    </source>
</evidence>
<dbReference type="GO" id="GO:0016787">
    <property type="term" value="F:hydrolase activity"/>
    <property type="evidence" value="ECO:0007669"/>
    <property type="project" value="UniProtKB-KW"/>
</dbReference>
<dbReference type="GO" id="GO:0003964">
    <property type="term" value="F:RNA-directed DNA polymerase activity"/>
    <property type="evidence" value="ECO:0007669"/>
    <property type="project" value="UniProtKB-KW"/>
</dbReference>
<evidence type="ECO:0008006" key="11">
    <source>
        <dbReference type="Google" id="ProtNLM"/>
    </source>
</evidence>
<evidence type="ECO:0000259" key="8">
    <source>
        <dbReference type="Pfam" id="PF17917"/>
    </source>
</evidence>
<dbReference type="EMBL" id="CAJNOC010000561">
    <property type="protein sequence ID" value="CAF0777147.1"/>
    <property type="molecule type" value="Genomic_DNA"/>
</dbReference>
<evidence type="ECO:0000313" key="9">
    <source>
        <dbReference type="EMBL" id="CAF0777147.1"/>
    </source>
</evidence>
<dbReference type="Gene3D" id="3.10.10.10">
    <property type="entry name" value="HIV Type 1 Reverse Transcriptase, subunit A, domain 1"/>
    <property type="match status" value="1"/>
</dbReference>
<dbReference type="Proteomes" id="UP000663879">
    <property type="component" value="Unassembled WGS sequence"/>
</dbReference>
<dbReference type="InterPro" id="IPR050951">
    <property type="entry name" value="Retrovirus_Pol_polyprotein"/>
</dbReference>
<gene>
    <name evidence="9" type="ORF">OXX778_LOCUS5262</name>
</gene>
<keyword evidence="6" id="KW-0695">RNA-directed DNA polymerase</keyword>
<feature type="non-terminal residue" evidence="9">
    <location>
        <position position="332"/>
    </location>
</feature>
<sequence length="332" mass="37526">MKNYTVRLHIDESIRPIQQKLRPVPFHLRPLVEAEIKKMFDEDIIEPIDGPTPWVSPIVPVPKPGRPNEVRICTDAREANKAISRSRHACPTVEDLAVRLNGAKYISKFDLRSGYNQLVLEKACRYITAFCTHLGVFQYKRLNFGINAASEIFQKAVEQLLAGIDGALNFSDDIIVFGSTKDEHDRRLEKTSLNFFGLKFSQKGISLDNRKFEALLNAKSPSTAGEVRSLLESLSYFDPKLRTEITVDASPVGVAAVLAQYDVKSSEDKRIVVYASRSLSKVEQKYSQVEREELALVWACVKFHVYAYAKEFDIITDNKAVELIFGNVRSKP</sequence>
<evidence type="ECO:0000256" key="1">
    <source>
        <dbReference type="ARBA" id="ARBA00022679"/>
    </source>
</evidence>
<keyword evidence="2" id="KW-0548">Nucleotidyltransferase</keyword>
<keyword evidence="3" id="KW-0540">Nuclease</keyword>
<dbReference type="FunFam" id="3.10.20.370:FF:000001">
    <property type="entry name" value="Retrovirus-related Pol polyprotein from transposon 17.6-like protein"/>
    <property type="match status" value="1"/>
</dbReference>
<keyword evidence="1" id="KW-0808">Transferase</keyword>
<evidence type="ECO:0000256" key="6">
    <source>
        <dbReference type="ARBA" id="ARBA00022918"/>
    </source>
</evidence>
<dbReference type="Pfam" id="PF00078">
    <property type="entry name" value="RVT_1"/>
    <property type="match status" value="1"/>
</dbReference>
<name>A0A813R7Y2_9BILA</name>
<dbReference type="CDD" id="cd01647">
    <property type="entry name" value="RT_LTR"/>
    <property type="match status" value="1"/>
</dbReference>
<accession>A0A813R7Y2</accession>
<feature type="domain" description="Reverse transcriptase RNase H-like" evidence="8">
    <location>
        <begin position="238"/>
        <end position="326"/>
    </location>
</feature>
<keyword evidence="4" id="KW-0255">Endonuclease</keyword>
<dbReference type="PANTHER" id="PTHR37984:SF11">
    <property type="entry name" value="INTEGRASE CATALYTIC DOMAIN-CONTAINING PROTEIN"/>
    <property type="match status" value="1"/>
</dbReference>
<comment type="caution">
    <text evidence="9">The sequence shown here is derived from an EMBL/GenBank/DDBJ whole genome shotgun (WGS) entry which is preliminary data.</text>
</comment>
<reference evidence="9" key="1">
    <citation type="submission" date="2021-02" db="EMBL/GenBank/DDBJ databases">
        <authorList>
            <person name="Nowell W R."/>
        </authorList>
    </citation>
    <scope>NUCLEOTIDE SEQUENCE</scope>
    <source>
        <strain evidence="9">Ploen Becks lab</strain>
    </source>
</reference>
<organism evidence="9 10">
    <name type="scientific">Brachionus calyciflorus</name>
    <dbReference type="NCBI Taxonomy" id="104777"/>
    <lineage>
        <taxon>Eukaryota</taxon>
        <taxon>Metazoa</taxon>
        <taxon>Spiralia</taxon>
        <taxon>Gnathifera</taxon>
        <taxon>Rotifera</taxon>
        <taxon>Eurotatoria</taxon>
        <taxon>Monogononta</taxon>
        <taxon>Pseudotrocha</taxon>
        <taxon>Ploima</taxon>
        <taxon>Brachionidae</taxon>
        <taxon>Brachionus</taxon>
    </lineage>
</organism>
<dbReference type="InterPro" id="IPR043502">
    <property type="entry name" value="DNA/RNA_pol_sf"/>
</dbReference>
<evidence type="ECO:0000256" key="4">
    <source>
        <dbReference type="ARBA" id="ARBA00022759"/>
    </source>
</evidence>
<dbReference type="OrthoDB" id="775972at2759"/>
<protein>
    <recommendedName>
        <fullName evidence="11">Reverse transcriptase/retrotransposon-derived protein RNase H-like domain-containing protein</fullName>
    </recommendedName>
</protein>
<keyword evidence="5" id="KW-0378">Hydrolase</keyword>
<evidence type="ECO:0000259" key="7">
    <source>
        <dbReference type="Pfam" id="PF00078"/>
    </source>
</evidence>
<dbReference type="Gene3D" id="3.30.70.270">
    <property type="match status" value="1"/>
</dbReference>
<dbReference type="InterPro" id="IPR041373">
    <property type="entry name" value="RT_RNaseH"/>
</dbReference>
<evidence type="ECO:0000256" key="5">
    <source>
        <dbReference type="ARBA" id="ARBA00022801"/>
    </source>
</evidence>